<proteinExistence type="predicted"/>
<keyword evidence="1" id="KW-1133">Transmembrane helix</keyword>
<evidence type="ECO:0000256" key="1">
    <source>
        <dbReference type="SAM" id="Phobius"/>
    </source>
</evidence>
<sequence length="190" mass="21164">MSRVRFLAIVGAIALVFVGLYFFLRARKTATPIQNQTVDTTVNPKPAEPKSVTATEIPAGATVKVVTTLEAEQNGVKQLAKVFVERYNSYSSDNNYQNIREIEELVTPALWTKISARLSTPPQPSATFMSVITETINATMADWKTDRATITVKTRKITENEGKQTEQYQTISVVMVKQNSIWLAESFTTI</sequence>
<comment type="caution">
    <text evidence="2">The sequence shown here is derived from an EMBL/GenBank/DDBJ whole genome shotgun (WGS) entry which is preliminary data.</text>
</comment>
<dbReference type="Proteomes" id="UP000176413">
    <property type="component" value="Unassembled WGS sequence"/>
</dbReference>
<organism evidence="2 3">
    <name type="scientific">Candidatus Magasanikbacteria bacterium RIFCSPHIGHO2_02_FULL_45_10</name>
    <dbReference type="NCBI Taxonomy" id="1798679"/>
    <lineage>
        <taxon>Bacteria</taxon>
        <taxon>Candidatus Magasanikiibacteriota</taxon>
    </lineage>
</organism>
<gene>
    <name evidence="2" type="ORF">A3D53_01905</name>
</gene>
<dbReference type="EMBL" id="MFQA01000015">
    <property type="protein sequence ID" value="OGH69115.1"/>
    <property type="molecule type" value="Genomic_DNA"/>
</dbReference>
<accession>A0A1F6MBX3</accession>
<protein>
    <submittedName>
        <fullName evidence="2">Uncharacterized protein</fullName>
    </submittedName>
</protein>
<dbReference type="AlphaFoldDB" id="A0A1F6MBX3"/>
<evidence type="ECO:0000313" key="2">
    <source>
        <dbReference type="EMBL" id="OGH69115.1"/>
    </source>
</evidence>
<keyword evidence="1" id="KW-0812">Transmembrane</keyword>
<reference evidence="2 3" key="1">
    <citation type="journal article" date="2016" name="Nat. Commun.">
        <title>Thousands of microbial genomes shed light on interconnected biogeochemical processes in an aquifer system.</title>
        <authorList>
            <person name="Anantharaman K."/>
            <person name="Brown C.T."/>
            <person name="Hug L.A."/>
            <person name="Sharon I."/>
            <person name="Castelle C.J."/>
            <person name="Probst A.J."/>
            <person name="Thomas B.C."/>
            <person name="Singh A."/>
            <person name="Wilkins M.J."/>
            <person name="Karaoz U."/>
            <person name="Brodie E.L."/>
            <person name="Williams K.H."/>
            <person name="Hubbard S.S."/>
            <person name="Banfield J.F."/>
        </authorList>
    </citation>
    <scope>NUCLEOTIDE SEQUENCE [LARGE SCALE GENOMIC DNA]</scope>
</reference>
<keyword evidence="1" id="KW-0472">Membrane</keyword>
<name>A0A1F6MBX3_9BACT</name>
<evidence type="ECO:0000313" key="3">
    <source>
        <dbReference type="Proteomes" id="UP000176413"/>
    </source>
</evidence>
<feature type="transmembrane region" description="Helical" evidence="1">
    <location>
        <begin position="6"/>
        <end position="24"/>
    </location>
</feature>